<dbReference type="PROSITE" id="PS51094">
    <property type="entry name" value="PTS_EIIA_TYPE_2"/>
    <property type="match status" value="1"/>
</dbReference>
<name>A0A562KYA2_9GAMM</name>
<evidence type="ECO:0000313" key="2">
    <source>
        <dbReference type="EMBL" id="TWI00328.1"/>
    </source>
</evidence>
<comment type="caution">
    <text evidence="2">The sequence shown here is derived from an EMBL/GenBank/DDBJ whole genome shotgun (WGS) entry which is preliminary data.</text>
</comment>
<dbReference type="RefSeq" id="WP_144900357.1">
    <property type="nucleotide sequence ID" value="NZ_VLKN01000007.1"/>
</dbReference>
<organism evidence="2 3">
    <name type="scientific">Luteimonas cucumeris</name>
    <dbReference type="NCBI Taxonomy" id="985012"/>
    <lineage>
        <taxon>Bacteria</taxon>
        <taxon>Pseudomonadati</taxon>
        <taxon>Pseudomonadota</taxon>
        <taxon>Gammaproteobacteria</taxon>
        <taxon>Lysobacterales</taxon>
        <taxon>Lysobacteraceae</taxon>
        <taxon>Luteimonas</taxon>
    </lineage>
</organism>
<evidence type="ECO:0000259" key="1">
    <source>
        <dbReference type="PROSITE" id="PS51094"/>
    </source>
</evidence>
<dbReference type="AlphaFoldDB" id="A0A562KYA2"/>
<dbReference type="Gene3D" id="3.40.930.10">
    <property type="entry name" value="Mannitol-specific EII, Chain A"/>
    <property type="match status" value="1"/>
</dbReference>
<evidence type="ECO:0000313" key="3">
    <source>
        <dbReference type="Proteomes" id="UP000315167"/>
    </source>
</evidence>
<dbReference type="PROSITE" id="PS00372">
    <property type="entry name" value="PTS_EIIA_TYPE_2_HIS"/>
    <property type="match status" value="1"/>
</dbReference>
<dbReference type="Pfam" id="PF00359">
    <property type="entry name" value="PTS_EIIA_2"/>
    <property type="match status" value="1"/>
</dbReference>
<sequence length="159" mass="16866">MPLNQLLSAGRILPAVEAGDRAAVIEVAARLLSGDDPAQATAIADGLRQRERLGSTAIGHGIAIPHGRSAVLGEPRGAFLRLVEPIDFGASDGQAVDLVFALIVPEHFTQQHLQLLSELAERFADADFRSALREADDAQALLRLLAGPVETLHADARRA</sequence>
<dbReference type="OrthoDB" id="95460at2"/>
<dbReference type="InterPro" id="IPR051541">
    <property type="entry name" value="PTS_SugarTrans_NitroReg"/>
</dbReference>
<gene>
    <name evidence="2" type="ORF">IP90_02874</name>
</gene>
<dbReference type="GO" id="GO:0030295">
    <property type="term" value="F:protein kinase activator activity"/>
    <property type="evidence" value="ECO:0007669"/>
    <property type="project" value="TreeGrafter"/>
</dbReference>
<dbReference type="EMBL" id="VLKN01000007">
    <property type="protein sequence ID" value="TWI00328.1"/>
    <property type="molecule type" value="Genomic_DNA"/>
</dbReference>
<dbReference type="PANTHER" id="PTHR47738">
    <property type="entry name" value="PTS SYSTEM FRUCTOSE-LIKE EIIA COMPONENT-RELATED"/>
    <property type="match status" value="1"/>
</dbReference>
<protein>
    <submittedName>
        <fullName evidence="2">PTS system nitrogen regulatory IIA component</fullName>
    </submittedName>
</protein>
<dbReference type="PANTHER" id="PTHR47738:SF1">
    <property type="entry name" value="NITROGEN REGULATORY PROTEIN"/>
    <property type="match status" value="1"/>
</dbReference>
<dbReference type="InterPro" id="IPR002178">
    <property type="entry name" value="PTS_EIIA_type-2_dom"/>
</dbReference>
<dbReference type="InterPro" id="IPR016152">
    <property type="entry name" value="PTrfase/Anion_transptr"/>
</dbReference>
<reference evidence="2 3" key="1">
    <citation type="journal article" date="2015" name="Stand. Genomic Sci.">
        <title>Genomic Encyclopedia of Bacterial and Archaeal Type Strains, Phase III: the genomes of soil and plant-associated and newly described type strains.</title>
        <authorList>
            <person name="Whitman W.B."/>
            <person name="Woyke T."/>
            <person name="Klenk H.P."/>
            <person name="Zhou Y."/>
            <person name="Lilburn T.G."/>
            <person name="Beck B.J."/>
            <person name="De Vos P."/>
            <person name="Vandamme P."/>
            <person name="Eisen J.A."/>
            <person name="Garrity G."/>
            <person name="Hugenholtz P."/>
            <person name="Kyrpides N.C."/>
        </authorList>
    </citation>
    <scope>NUCLEOTIDE SEQUENCE [LARGE SCALE GENOMIC DNA]</scope>
    <source>
        <strain evidence="2 3">CGMCC 1.10821</strain>
    </source>
</reference>
<dbReference type="CDD" id="cd00211">
    <property type="entry name" value="PTS_IIA_fru"/>
    <property type="match status" value="1"/>
</dbReference>
<keyword evidence="3" id="KW-1185">Reference proteome</keyword>
<proteinExistence type="predicted"/>
<dbReference type="SUPFAM" id="SSF55804">
    <property type="entry name" value="Phoshotransferase/anion transport protein"/>
    <property type="match status" value="1"/>
</dbReference>
<feature type="domain" description="PTS EIIA type-2" evidence="1">
    <location>
        <begin position="5"/>
        <end position="148"/>
    </location>
</feature>
<dbReference type="Proteomes" id="UP000315167">
    <property type="component" value="Unassembled WGS sequence"/>
</dbReference>
<accession>A0A562KYA2</accession>